<dbReference type="Proteomes" id="UP000189703">
    <property type="component" value="Unplaced"/>
</dbReference>
<gene>
    <name evidence="4" type="primary">LOC104612795</name>
</gene>
<evidence type="ECO:0000313" key="3">
    <source>
        <dbReference type="Proteomes" id="UP000189703"/>
    </source>
</evidence>
<dbReference type="OrthoDB" id="1917735at2759"/>
<dbReference type="AlphaFoldDB" id="A0A1U8BBK1"/>
<evidence type="ECO:0000256" key="1">
    <source>
        <dbReference type="ARBA" id="ARBA00034773"/>
    </source>
</evidence>
<organism evidence="3 4">
    <name type="scientific">Nelumbo nucifera</name>
    <name type="common">Sacred lotus</name>
    <dbReference type="NCBI Taxonomy" id="4432"/>
    <lineage>
        <taxon>Eukaryota</taxon>
        <taxon>Viridiplantae</taxon>
        <taxon>Streptophyta</taxon>
        <taxon>Embryophyta</taxon>
        <taxon>Tracheophyta</taxon>
        <taxon>Spermatophyta</taxon>
        <taxon>Magnoliopsida</taxon>
        <taxon>Proteales</taxon>
        <taxon>Nelumbonaceae</taxon>
        <taxon>Nelumbo</taxon>
    </lineage>
</organism>
<feature type="region of interest" description="Disordered" evidence="2">
    <location>
        <begin position="1"/>
        <end position="114"/>
    </location>
</feature>
<evidence type="ECO:0000313" key="4">
    <source>
        <dbReference type="RefSeq" id="XP_010278674.1"/>
    </source>
</evidence>
<dbReference type="Pfam" id="PF04520">
    <property type="entry name" value="Senescence_reg"/>
    <property type="match status" value="1"/>
</dbReference>
<dbReference type="GO" id="GO:0010150">
    <property type="term" value="P:leaf senescence"/>
    <property type="evidence" value="ECO:0007669"/>
    <property type="project" value="UniProtKB-ARBA"/>
</dbReference>
<dbReference type="InterPro" id="IPR007608">
    <property type="entry name" value="Senescence_reg_S40"/>
</dbReference>
<dbReference type="FunCoup" id="A0A1U8BBK1">
    <property type="interactions" value="237"/>
</dbReference>
<dbReference type="eggNOG" id="ENOG502S1FQ">
    <property type="taxonomic scope" value="Eukaryota"/>
</dbReference>
<dbReference type="PANTHER" id="PTHR33083:SF103">
    <property type="entry name" value="SENESCENCE REGULATOR"/>
    <property type="match status" value="1"/>
</dbReference>
<evidence type="ECO:0000256" key="2">
    <source>
        <dbReference type="SAM" id="MobiDB-lite"/>
    </source>
</evidence>
<dbReference type="KEGG" id="nnu:104612795"/>
<keyword evidence="3" id="KW-1185">Reference proteome</keyword>
<dbReference type="PANTHER" id="PTHR33083">
    <property type="entry name" value="EXPRESSED PROTEIN"/>
    <property type="match status" value="1"/>
</dbReference>
<protein>
    <submittedName>
        <fullName evidence="4">Uncharacterized protein LOC104612795</fullName>
    </submittedName>
</protein>
<name>A0A1U8BBK1_NELNU</name>
<comment type="similarity">
    <text evidence="1">Belongs to the senescence regulator S40 family.</text>
</comment>
<dbReference type="RefSeq" id="XP_010278674.1">
    <property type="nucleotide sequence ID" value="XM_010280372.2"/>
</dbReference>
<dbReference type="OMA" id="CNIRSTI"/>
<sequence length="194" mass="21518">MADGYDFFNMDGGGRSIRNEDFEEEDVWAVVKDRKDTSPRVRKPKDHQSSVSSPTPRRFPTASRMIPRAANNATHEARAHQQSAPVNIPDWSKTYKKNSKGSGGHSFSKDGSRADGGSYSYSNAFINDDGESNVIASDDGDDDEMIPPHEWIAKKMARSQISSFSVFEGIGRTLKGRDLSKVRNAILTRTGFLE</sequence>
<proteinExistence type="inferred from homology"/>
<reference evidence="4" key="1">
    <citation type="submission" date="2025-08" db="UniProtKB">
        <authorList>
            <consortium name="RefSeq"/>
        </authorList>
    </citation>
    <scope>IDENTIFICATION</scope>
</reference>
<accession>A0A1U8BBK1</accession>
<dbReference type="GeneID" id="104612795"/>